<sequence length="86" mass="9345">MTITVNIHEAKTQMSRLARAVEAGETVIVARAGTPIMEWRSVRPRAPLFGSIPGFGGPGWEEAFTEEADAEVRAMFDEDLGLDDPA</sequence>
<dbReference type="OrthoDB" id="557859at2"/>
<comment type="similarity">
    <text evidence="1">Belongs to the phD/YefM antitoxin family.</text>
</comment>
<evidence type="ECO:0000256" key="1">
    <source>
        <dbReference type="ARBA" id="ARBA00009981"/>
    </source>
</evidence>
<dbReference type="Gene3D" id="3.40.1620.10">
    <property type="entry name" value="YefM-like domain"/>
    <property type="match status" value="1"/>
</dbReference>
<name>A0A554SQ38_9ACTN</name>
<accession>A0A554SQ38</accession>
<dbReference type="AlphaFoldDB" id="A0A554SQ38"/>
<dbReference type="SUPFAM" id="SSF143120">
    <property type="entry name" value="YefM-like"/>
    <property type="match status" value="1"/>
</dbReference>
<reference evidence="2 3" key="1">
    <citation type="submission" date="2019-07" db="EMBL/GenBank/DDBJ databases">
        <authorList>
            <person name="Zhao L.H."/>
        </authorList>
    </citation>
    <scope>NUCLEOTIDE SEQUENCE [LARGE SCALE GENOMIC DNA]</scope>
    <source>
        <strain evidence="2 3">Co35</strain>
    </source>
</reference>
<gene>
    <name evidence="2" type="ORF">FNM00_02420</name>
</gene>
<dbReference type="RefSeq" id="WP_143911405.1">
    <property type="nucleotide sequence ID" value="NZ_VLNT01000001.1"/>
</dbReference>
<evidence type="ECO:0000313" key="2">
    <source>
        <dbReference type="EMBL" id="TSD68464.1"/>
    </source>
</evidence>
<keyword evidence="3" id="KW-1185">Reference proteome</keyword>
<proteinExistence type="inferred from homology"/>
<dbReference type="EMBL" id="VLNT01000001">
    <property type="protein sequence ID" value="TSD68464.1"/>
    <property type="molecule type" value="Genomic_DNA"/>
</dbReference>
<dbReference type="InterPro" id="IPR036165">
    <property type="entry name" value="YefM-like_sf"/>
</dbReference>
<evidence type="ECO:0000313" key="3">
    <source>
        <dbReference type="Proteomes" id="UP000316988"/>
    </source>
</evidence>
<dbReference type="Proteomes" id="UP000316988">
    <property type="component" value="Unassembled WGS sequence"/>
</dbReference>
<comment type="caution">
    <text evidence="2">The sequence shown here is derived from an EMBL/GenBank/DDBJ whole genome shotgun (WGS) entry which is preliminary data.</text>
</comment>
<organism evidence="2 3">
    <name type="scientific">Aeromicrobium piscarium</name>
    <dbReference type="NCBI Taxonomy" id="2590901"/>
    <lineage>
        <taxon>Bacteria</taxon>
        <taxon>Bacillati</taxon>
        <taxon>Actinomycetota</taxon>
        <taxon>Actinomycetes</taxon>
        <taxon>Propionibacteriales</taxon>
        <taxon>Nocardioidaceae</taxon>
        <taxon>Aeromicrobium</taxon>
    </lineage>
</organism>
<protein>
    <submittedName>
        <fullName evidence="2">Type II toxin-antitoxin system prevent-host-death family antitoxin</fullName>
    </submittedName>
</protein>